<evidence type="ECO:0000256" key="1">
    <source>
        <dbReference type="SAM" id="Phobius"/>
    </source>
</evidence>
<name>A0A0A9EJX5_ARUDO</name>
<proteinExistence type="predicted"/>
<reference evidence="2" key="1">
    <citation type="submission" date="2014-09" db="EMBL/GenBank/DDBJ databases">
        <authorList>
            <person name="Magalhaes I.L.F."/>
            <person name="Oliveira U."/>
            <person name="Santos F.R."/>
            <person name="Vidigal T.H.D.A."/>
            <person name="Brescovit A.D."/>
            <person name="Santos A.J."/>
        </authorList>
    </citation>
    <scope>NUCLEOTIDE SEQUENCE</scope>
    <source>
        <tissue evidence="2">Shoot tissue taken approximately 20 cm above the soil surface</tissue>
    </source>
</reference>
<keyword evidence="1" id="KW-1133">Transmembrane helix</keyword>
<dbReference type="AlphaFoldDB" id="A0A0A9EJX5"/>
<evidence type="ECO:0000313" key="2">
    <source>
        <dbReference type="EMBL" id="JAD99318.1"/>
    </source>
</evidence>
<feature type="transmembrane region" description="Helical" evidence="1">
    <location>
        <begin position="6"/>
        <end position="29"/>
    </location>
</feature>
<sequence>MQKVALTLCVYVCFLLYTFLFFFFTHQYIKCLWRKKIMTISIHI</sequence>
<dbReference type="EMBL" id="GBRH01198577">
    <property type="protein sequence ID" value="JAD99318.1"/>
    <property type="molecule type" value="Transcribed_RNA"/>
</dbReference>
<accession>A0A0A9EJX5</accession>
<protein>
    <submittedName>
        <fullName evidence="2">Uncharacterized protein</fullName>
    </submittedName>
</protein>
<organism evidence="2">
    <name type="scientific">Arundo donax</name>
    <name type="common">Giant reed</name>
    <name type="synonym">Donax arundinaceus</name>
    <dbReference type="NCBI Taxonomy" id="35708"/>
    <lineage>
        <taxon>Eukaryota</taxon>
        <taxon>Viridiplantae</taxon>
        <taxon>Streptophyta</taxon>
        <taxon>Embryophyta</taxon>
        <taxon>Tracheophyta</taxon>
        <taxon>Spermatophyta</taxon>
        <taxon>Magnoliopsida</taxon>
        <taxon>Liliopsida</taxon>
        <taxon>Poales</taxon>
        <taxon>Poaceae</taxon>
        <taxon>PACMAD clade</taxon>
        <taxon>Arundinoideae</taxon>
        <taxon>Arundineae</taxon>
        <taxon>Arundo</taxon>
    </lineage>
</organism>
<reference evidence="2" key="2">
    <citation type="journal article" date="2015" name="Data Brief">
        <title>Shoot transcriptome of the giant reed, Arundo donax.</title>
        <authorList>
            <person name="Barrero R.A."/>
            <person name="Guerrero F.D."/>
            <person name="Moolhuijzen P."/>
            <person name="Goolsby J.A."/>
            <person name="Tidwell J."/>
            <person name="Bellgard S.E."/>
            <person name="Bellgard M.I."/>
        </authorList>
    </citation>
    <scope>NUCLEOTIDE SEQUENCE</scope>
    <source>
        <tissue evidence="2">Shoot tissue taken approximately 20 cm above the soil surface</tissue>
    </source>
</reference>
<keyword evidence="1" id="KW-0812">Transmembrane</keyword>
<keyword evidence="1" id="KW-0472">Membrane</keyword>